<dbReference type="InterPro" id="IPR008271">
    <property type="entry name" value="Ser/Thr_kinase_AS"/>
</dbReference>
<proteinExistence type="predicted"/>
<gene>
    <name evidence="3" type="ORF">KI387_006227</name>
</gene>
<reference evidence="3 4" key="1">
    <citation type="journal article" date="2021" name="Nat. Plants">
        <title>The Taxus genome provides insights into paclitaxel biosynthesis.</title>
        <authorList>
            <person name="Xiong X."/>
            <person name="Gou J."/>
            <person name="Liao Q."/>
            <person name="Li Y."/>
            <person name="Zhou Q."/>
            <person name="Bi G."/>
            <person name="Li C."/>
            <person name="Du R."/>
            <person name="Wang X."/>
            <person name="Sun T."/>
            <person name="Guo L."/>
            <person name="Liang H."/>
            <person name="Lu P."/>
            <person name="Wu Y."/>
            <person name="Zhang Z."/>
            <person name="Ro D.K."/>
            <person name="Shang Y."/>
            <person name="Huang S."/>
            <person name="Yan J."/>
        </authorList>
    </citation>
    <scope>NUCLEOTIDE SEQUENCE [LARGE SCALE GENOMIC DNA]</scope>
    <source>
        <strain evidence="3">Ta-2019</strain>
    </source>
</reference>
<accession>A0AA38GM78</accession>
<dbReference type="GO" id="GO:0004672">
    <property type="term" value="F:protein kinase activity"/>
    <property type="evidence" value="ECO:0007669"/>
    <property type="project" value="InterPro"/>
</dbReference>
<dbReference type="Proteomes" id="UP000824469">
    <property type="component" value="Unassembled WGS sequence"/>
</dbReference>
<protein>
    <recommendedName>
        <fullName evidence="2">Protein kinase domain-containing protein</fullName>
    </recommendedName>
</protein>
<evidence type="ECO:0000313" key="4">
    <source>
        <dbReference type="Proteomes" id="UP000824469"/>
    </source>
</evidence>
<organism evidence="3 4">
    <name type="scientific">Taxus chinensis</name>
    <name type="common">Chinese yew</name>
    <name type="synonym">Taxus wallichiana var. chinensis</name>
    <dbReference type="NCBI Taxonomy" id="29808"/>
    <lineage>
        <taxon>Eukaryota</taxon>
        <taxon>Viridiplantae</taxon>
        <taxon>Streptophyta</taxon>
        <taxon>Embryophyta</taxon>
        <taxon>Tracheophyta</taxon>
        <taxon>Spermatophyta</taxon>
        <taxon>Pinopsida</taxon>
        <taxon>Pinidae</taxon>
        <taxon>Conifers II</taxon>
        <taxon>Cupressales</taxon>
        <taxon>Taxaceae</taxon>
        <taxon>Taxus</taxon>
    </lineage>
</organism>
<dbReference type="PANTHER" id="PTHR45927">
    <property type="entry name" value="LYSM-DOMAIN RECEPTOR-LIKE KINASE-RELATED"/>
    <property type="match status" value="1"/>
</dbReference>
<dbReference type="InterPro" id="IPR011009">
    <property type="entry name" value="Kinase-like_dom_sf"/>
</dbReference>
<feature type="region of interest" description="Disordered" evidence="1">
    <location>
        <begin position="143"/>
        <end position="167"/>
    </location>
</feature>
<evidence type="ECO:0000256" key="1">
    <source>
        <dbReference type="SAM" id="MobiDB-lite"/>
    </source>
</evidence>
<dbReference type="Gene3D" id="1.10.510.10">
    <property type="entry name" value="Transferase(Phosphotransferase) domain 1"/>
    <property type="match status" value="1"/>
</dbReference>
<dbReference type="PROSITE" id="PS00108">
    <property type="entry name" value="PROTEIN_KINASE_ST"/>
    <property type="match status" value="1"/>
</dbReference>
<sequence>HTTLSVVHKDIKSSNILLDGKFRAKIANFGMAKSGMNVLTRHIVGTQGYMAPEYLADGLVSAKLDVFGFGVVLLEMLSGKKAILREGGVPLAGKEGLLWAQIKPLMEGEDKEEKLKEWIDPNLKGVYPNESVLGLAAHSQSLRGGRSWRTTNPSRNSLQAFKSNGSP</sequence>
<dbReference type="InterPro" id="IPR000719">
    <property type="entry name" value="Prot_kinase_dom"/>
</dbReference>
<dbReference type="SUPFAM" id="SSF56112">
    <property type="entry name" value="Protein kinase-like (PK-like)"/>
    <property type="match status" value="1"/>
</dbReference>
<evidence type="ECO:0000259" key="2">
    <source>
        <dbReference type="PROSITE" id="PS50011"/>
    </source>
</evidence>
<dbReference type="PROSITE" id="PS50011">
    <property type="entry name" value="PROTEIN_KINASE_DOM"/>
    <property type="match status" value="1"/>
</dbReference>
<name>A0AA38GM78_TAXCH</name>
<comment type="caution">
    <text evidence="3">The sequence shown here is derived from an EMBL/GenBank/DDBJ whole genome shotgun (WGS) entry which is preliminary data.</text>
</comment>
<dbReference type="GO" id="GO:0005524">
    <property type="term" value="F:ATP binding"/>
    <property type="evidence" value="ECO:0007669"/>
    <property type="project" value="InterPro"/>
</dbReference>
<dbReference type="Pfam" id="PF00069">
    <property type="entry name" value="Pkinase"/>
    <property type="match status" value="1"/>
</dbReference>
<keyword evidence="4" id="KW-1185">Reference proteome</keyword>
<feature type="non-terminal residue" evidence="3">
    <location>
        <position position="1"/>
    </location>
</feature>
<dbReference type="AlphaFoldDB" id="A0AA38GM78"/>
<dbReference type="EMBL" id="JAHRHJ020000002">
    <property type="protein sequence ID" value="KAH9326049.1"/>
    <property type="molecule type" value="Genomic_DNA"/>
</dbReference>
<feature type="domain" description="Protein kinase" evidence="2">
    <location>
        <begin position="1"/>
        <end position="167"/>
    </location>
</feature>
<dbReference type="PANTHER" id="PTHR45927:SF15">
    <property type="entry name" value="SERINE_THREONINE RECEPTOR-LIKE KINASE NFP"/>
    <property type="match status" value="1"/>
</dbReference>
<dbReference type="InterPro" id="IPR052611">
    <property type="entry name" value="Plant_RLK_LysM"/>
</dbReference>
<evidence type="ECO:0000313" key="3">
    <source>
        <dbReference type="EMBL" id="KAH9326049.1"/>
    </source>
</evidence>
<dbReference type="OMA" id="ENCYPID"/>